<dbReference type="InterPro" id="IPR016162">
    <property type="entry name" value="Ald_DH_N"/>
</dbReference>
<dbReference type="STRING" id="60175.A0A1V6XKG2"/>
<dbReference type="InterPro" id="IPR015590">
    <property type="entry name" value="Aldehyde_DH_dom"/>
</dbReference>
<organism evidence="6 7">
    <name type="scientific">Penicillium nalgiovense</name>
    <dbReference type="NCBI Taxonomy" id="60175"/>
    <lineage>
        <taxon>Eukaryota</taxon>
        <taxon>Fungi</taxon>
        <taxon>Dikarya</taxon>
        <taxon>Ascomycota</taxon>
        <taxon>Pezizomycotina</taxon>
        <taxon>Eurotiomycetes</taxon>
        <taxon>Eurotiomycetidae</taxon>
        <taxon>Eurotiales</taxon>
        <taxon>Aspergillaceae</taxon>
        <taxon>Penicillium</taxon>
    </lineage>
</organism>
<sequence length="688" mass="76364">MKTCSSEQFDILVKTLDQSHKLLLGPPSSNNPAKTSGWNQFFLNDDNVADSEGKNVMHNFEQAQQFPVRGNTNKWRILKPGSRISFTCREPRRLESHCKKMSAPMLCMTHEFFHYQRALKPQFHIKDVYDNIAGISTGKRSSMGQSTAPDTYYFDWQSDGDFHVIHDEFKRDTQTDCTDIDADVDVEHDPDTVLDADSLDVTKFILRQAVRKSGDPMDVKYLEMFYNIIDSERRSGDSTTVTNPRTNEPLCDVPVAHEAQLNYAVEAARASFKSWKLLTIEERQTYLLKLADELEQRRYEIHAPLAGETGKSVTKTFHVNVVWLEKLTGPASQSLPDKVEHESDKTKIVSTYHPIGVVGAICPWNFPLVLAAAKASAALIMGNCVIVKPSPSTPCATLKFVELATSVLPRGVIQVLSGGDDMGRLITNHPGIDKISFTGSIATGRKVAESAAKTLKRVTLELGGNDGCIICPDVDVKAVAAQVAAGVFIHSGQVCVATKRVYVHESIFQEFRDSFVEAVKDFKVDLAGDQSPMFSPIQNESQYKVVKDIIADCKKNNYTLLCGGTTDEHPGFFIAPIVVDQPPHDSRIVQLEQFGPVIPLMKWSNEDEVISWVNATETGLGGCVWADDVGKAERIARRVEVGTVWINSAEDPNPYGYLSGWKQSGIGGEWGNRGLMSYSHTQTIQLRK</sequence>
<dbReference type="SUPFAM" id="SSF53720">
    <property type="entry name" value="ALDH-like"/>
    <property type="match status" value="1"/>
</dbReference>
<dbReference type="PROSITE" id="PS00070">
    <property type="entry name" value="ALDEHYDE_DEHYDR_CYS"/>
    <property type="match status" value="1"/>
</dbReference>
<name>A0A1V6XKG2_PENNA</name>
<accession>A0A1V6XKG2</accession>
<dbReference type="FunFam" id="3.40.605.10:FF:000007">
    <property type="entry name" value="NAD/NADP-dependent betaine aldehyde dehydrogenase"/>
    <property type="match status" value="1"/>
</dbReference>
<dbReference type="Pfam" id="PF00171">
    <property type="entry name" value="Aldedh"/>
    <property type="match status" value="1"/>
</dbReference>
<gene>
    <name evidence="6" type="ORF">PENNAL_c0073G08571</name>
</gene>
<dbReference type="CDD" id="cd07106">
    <property type="entry name" value="ALDH_AldA-AAD23400"/>
    <property type="match status" value="1"/>
</dbReference>
<evidence type="ECO:0000256" key="4">
    <source>
        <dbReference type="ARBA" id="ARBA00049194"/>
    </source>
</evidence>
<evidence type="ECO:0000313" key="6">
    <source>
        <dbReference type="EMBL" id="OQE75578.1"/>
    </source>
</evidence>
<keyword evidence="2" id="KW-0560">Oxidoreductase</keyword>
<reference evidence="7" key="1">
    <citation type="journal article" date="2017" name="Nat. Microbiol.">
        <title>Global analysis of biosynthetic gene clusters reveals vast potential of secondary metabolite production in Penicillium species.</title>
        <authorList>
            <person name="Nielsen J.C."/>
            <person name="Grijseels S."/>
            <person name="Prigent S."/>
            <person name="Ji B."/>
            <person name="Dainat J."/>
            <person name="Nielsen K.F."/>
            <person name="Frisvad J.C."/>
            <person name="Workman M."/>
            <person name="Nielsen J."/>
        </authorList>
    </citation>
    <scope>NUCLEOTIDE SEQUENCE [LARGE SCALE GENOMIC DNA]</scope>
    <source>
        <strain evidence="7">IBT 13039</strain>
    </source>
</reference>
<comment type="caution">
    <text evidence="6">The sequence shown here is derived from an EMBL/GenBank/DDBJ whole genome shotgun (WGS) entry which is preliminary data.</text>
</comment>
<evidence type="ECO:0000313" key="7">
    <source>
        <dbReference type="Proteomes" id="UP000191691"/>
    </source>
</evidence>
<dbReference type="PANTHER" id="PTHR11699">
    <property type="entry name" value="ALDEHYDE DEHYDROGENASE-RELATED"/>
    <property type="match status" value="1"/>
</dbReference>
<dbReference type="InterPro" id="IPR044086">
    <property type="entry name" value="LUC3-like"/>
</dbReference>
<comment type="similarity">
    <text evidence="1">Belongs to the aldehyde dehydrogenase family.</text>
</comment>
<dbReference type="Proteomes" id="UP000191691">
    <property type="component" value="Unassembled WGS sequence"/>
</dbReference>
<evidence type="ECO:0000256" key="1">
    <source>
        <dbReference type="ARBA" id="ARBA00009986"/>
    </source>
</evidence>
<evidence type="ECO:0000256" key="2">
    <source>
        <dbReference type="ARBA" id="ARBA00023002"/>
    </source>
</evidence>
<feature type="domain" description="Aldehyde dehydrogenase" evidence="5">
    <location>
        <begin position="237"/>
        <end position="684"/>
    </location>
</feature>
<dbReference type="OMA" id="LWTDEVF"/>
<dbReference type="Gene3D" id="3.40.309.10">
    <property type="entry name" value="Aldehyde Dehydrogenase, Chain A, domain 2"/>
    <property type="match status" value="1"/>
</dbReference>
<evidence type="ECO:0000256" key="3">
    <source>
        <dbReference type="ARBA" id="ARBA00024226"/>
    </source>
</evidence>
<comment type="catalytic activity">
    <reaction evidence="4">
        <text>an aldehyde + NAD(+) + H2O = a carboxylate + NADH + 2 H(+)</text>
        <dbReference type="Rhea" id="RHEA:16185"/>
        <dbReference type="ChEBI" id="CHEBI:15377"/>
        <dbReference type="ChEBI" id="CHEBI:15378"/>
        <dbReference type="ChEBI" id="CHEBI:17478"/>
        <dbReference type="ChEBI" id="CHEBI:29067"/>
        <dbReference type="ChEBI" id="CHEBI:57540"/>
        <dbReference type="ChEBI" id="CHEBI:57945"/>
        <dbReference type="EC" id="1.2.1.3"/>
    </reaction>
</comment>
<proteinExistence type="inferred from homology"/>
<evidence type="ECO:0000259" key="5">
    <source>
        <dbReference type="Pfam" id="PF00171"/>
    </source>
</evidence>
<dbReference type="InterPro" id="IPR016163">
    <property type="entry name" value="Ald_DH_C"/>
</dbReference>
<dbReference type="Gene3D" id="3.40.605.10">
    <property type="entry name" value="Aldehyde Dehydrogenase, Chain A, domain 1"/>
    <property type="match status" value="1"/>
</dbReference>
<dbReference type="AlphaFoldDB" id="A0A1V6XKG2"/>
<protein>
    <recommendedName>
        <fullName evidence="3">aldehyde dehydrogenase (NAD(+))</fullName>
        <ecNumber evidence="3">1.2.1.3</ecNumber>
    </recommendedName>
</protein>
<dbReference type="EMBL" id="MOOB01000073">
    <property type="protein sequence ID" value="OQE75578.1"/>
    <property type="molecule type" value="Genomic_DNA"/>
</dbReference>
<dbReference type="GO" id="GO:0004029">
    <property type="term" value="F:aldehyde dehydrogenase (NAD+) activity"/>
    <property type="evidence" value="ECO:0007669"/>
    <property type="project" value="UniProtKB-EC"/>
</dbReference>
<dbReference type="InterPro" id="IPR016161">
    <property type="entry name" value="Ald_DH/histidinol_DH"/>
</dbReference>
<dbReference type="EC" id="1.2.1.3" evidence="3"/>
<dbReference type="InterPro" id="IPR016160">
    <property type="entry name" value="Ald_DH_CS_CYS"/>
</dbReference>
<keyword evidence="7" id="KW-1185">Reference proteome</keyword>